<dbReference type="Proteomes" id="UP000245207">
    <property type="component" value="Unassembled WGS sequence"/>
</dbReference>
<dbReference type="AlphaFoldDB" id="A0A2U1PUV0"/>
<sequence>MTSKVATMLRTLLEERFFSSCLVHQEAKKNEENSFCMDCCFRLCIHCLPHHKYHSILQVRRYMYNDVLRYKDAHKIFDCSYIQPYSTNSEKVVLLRPKQRLALTMRDSRSTCLVCNQHIKSSFVYCSLVCKVCVETLLLHIRCCSSNLEFSNVTASRSGQRICANSSNNLERSLLVPGSVSECVVSTESSVEENSAVATACEETVYECVDSVKGVHPPVLKRPATTSRKLHGRKCVPQRSPLF</sequence>
<evidence type="ECO:0000313" key="1">
    <source>
        <dbReference type="EMBL" id="PWA89492.1"/>
    </source>
</evidence>
<keyword evidence="2" id="KW-1185">Reference proteome</keyword>
<comment type="caution">
    <text evidence="1">The sequence shown here is derived from an EMBL/GenBank/DDBJ whole genome shotgun (WGS) entry which is preliminary data.</text>
</comment>
<reference evidence="1 2" key="1">
    <citation type="journal article" date="2018" name="Mol. Plant">
        <title>The genome of Artemisia annua provides insight into the evolution of Asteraceae family and artemisinin biosynthesis.</title>
        <authorList>
            <person name="Shen Q."/>
            <person name="Zhang L."/>
            <person name="Liao Z."/>
            <person name="Wang S."/>
            <person name="Yan T."/>
            <person name="Shi P."/>
            <person name="Liu M."/>
            <person name="Fu X."/>
            <person name="Pan Q."/>
            <person name="Wang Y."/>
            <person name="Lv Z."/>
            <person name="Lu X."/>
            <person name="Zhang F."/>
            <person name="Jiang W."/>
            <person name="Ma Y."/>
            <person name="Chen M."/>
            <person name="Hao X."/>
            <person name="Li L."/>
            <person name="Tang Y."/>
            <person name="Lv G."/>
            <person name="Zhou Y."/>
            <person name="Sun X."/>
            <person name="Brodelius P.E."/>
            <person name="Rose J.K.C."/>
            <person name="Tang K."/>
        </authorList>
    </citation>
    <scope>NUCLEOTIDE SEQUENCE [LARGE SCALE GENOMIC DNA]</scope>
    <source>
        <strain evidence="2">cv. Huhao1</strain>
        <tissue evidence="1">Leaf</tissue>
    </source>
</reference>
<dbReference type="Pfam" id="PF04640">
    <property type="entry name" value="PLATZ"/>
    <property type="match status" value="1"/>
</dbReference>
<protein>
    <recommendedName>
        <fullName evidence="3">B box-type domain-containing protein</fullName>
    </recommendedName>
</protein>
<name>A0A2U1PUV0_ARTAN</name>
<dbReference type="PANTHER" id="PTHR31065">
    <property type="entry name" value="PLATZ TRANSCRIPTION FACTOR FAMILY PROTEIN"/>
    <property type="match status" value="1"/>
</dbReference>
<evidence type="ECO:0008006" key="3">
    <source>
        <dbReference type="Google" id="ProtNLM"/>
    </source>
</evidence>
<evidence type="ECO:0000313" key="2">
    <source>
        <dbReference type="Proteomes" id="UP000245207"/>
    </source>
</evidence>
<dbReference type="EMBL" id="PKPP01000711">
    <property type="protein sequence ID" value="PWA89492.1"/>
    <property type="molecule type" value="Genomic_DNA"/>
</dbReference>
<dbReference type="OrthoDB" id="1908108at2759"/>
<dbReference type="STRING" id="35608.A0A2U1PUV0"/>
<accession>A0A2U1PUV0</accession>
<proteinExistence type="predicted"/>
<dbReference type="InterPro" id="IPR006734">
    <property type="entry name" value="PLATZ"/>
</dbReference>
<gene>
    <name evidence="1" type="ORF">CTI12_AA110440</name>
</gene>
<organism evidence="1 2">
    <name type="scientific">Artemisia annua</name>
    <name type="common">Sweet wormwood</name>
    <dbReference type="NCBI Taxonomy" id="35608"/>
    <lineage>
        <taxon>Eukaryota</taxon>
        <taxon>Viridiplantae</taxon>
        <taxon>Streptophyta</taxon>
        <taxon>Embryophyta</taxon>
        <taxon>Tracheophyta</taxon>
        <taxon>Spermatophyta</taxon>
        <taxon>Magnoliopsida</taxon>
        <taxon>eudicotyledons</taxon>
        <taxon>Gunneridae</taxon>
        <taxon>Pentapetalae</taxon>
        <taxon>asterids</taxon>
        <taxon>campanulids</taxon>
        <taxon>Asterales</taxon>
        <taxon>Asteraceae</taxon>
        <taxon>Asteroideae</taxon>
        <taxon>Anthemideae</taxon>
        <taxon>Artemisiinae</taxon>
        <taxon>Artemisia</taxon>
    </lineage>
</organism>
<dbReference type="PANTHER" id="PTHR31065:SF52">
    <property type="entry name" value="B BOX-TYPE DOMAIN-CONTAINING PROTEIN"/>
    <property type="match status" value="1"/>
</dbReference>